<dbReference type="InterPro" id="IPR058625">
    <property type="entry name" value="MdtA-like_BSH"/>
</dbReference>
<dbReference type="SUPFAM" id="SSF111369">
    <property type="entry name" value="HlyD-like secretion proteins"/>
    <property type="match status" value="1"/>
</dbReference>
<gene>
    <name evidence="3" type="ORF">PX52LOC_07912</name>
</gene>
<feature type="domain" description="Multidrug resistance protein MdtA-like barrel-sandwich hybrid" evidence="2">
    <location>
        <begin position="55"/>
        <end position="237"/>
    </location>
</feature>
<dbReference type="PANTHER" id="PTHR30158:SF10">
    <property type="entry name" value="CATION EFFLUX PUMP"/>
    <property type="match status" value="1"/>
</dbReference>
<dbReference type="GO" id="GO:0046677">
    <property type="term" value="P:response to antibiotic"/>
    <property type="evidence" value="ECO:0007669"/>
    <property type="project" value="TreeGrafter"/>
</dbReference>
<keyword evidence="4" id="KW-1185">Reference proteome</keyword>
<dbReference type="NCBIfam" id="TIGR01730">
    <property type="entry name" value="RND_mfp"/>
    <property type="match status" value="1"/>
</dbReference>
<proteinExistence type="inferred from homology"/>
<protein>
    <submittedName>
        <fullName evidence="3">Efflux RND transporter periplasmic adaptor subunit</fullName>
    </submittedName>
</protein>
<evidence type="ECO:0000259" key="2">
    <source>
        <dbReference type="Pfam" id="PF25917"/>
    </source>
</evidence>
<dbReference type="EMBL" id="CP042425">
    <property type="protein sequence ID" value="QEL20794.1"/>
    <property type="molecule type" value="Genomic_DNA"/>
</dbReference>
<dbReference type="Gene3D" id="1.10.287.470">
    <property type="entry name" value="Helix hairpin bin"/>
    <property type="match status" value="1"/>
</dbReference>
<dbReference type="InterPro" id="IPR006143">
    <property type="entry name" value="RND_pump_MFP"/>
</dbReference>
<dbReference type="GO" id="GO:0022857">
    <property type="term" value="F:transmembrane transporter activity"/>
    <property type="evidence" value="ECO:0007669"/>
    <property type="project" value="InterPro"/>
</dbReference>
<dbReference type="AlphaFoldDB" id="A0A5C1AU84"/>
<dbReference type="Gene3D" id="2.40.50.100">
    <property type="match status" value="1"/>
</dbReference>
<dbReference type="GO" id="GO:0005886">
    <property type="term" value="C:plasma membrane"/>
    <property type="evidence" value="ECO:0007669"/>
    <property type="project" value="TreeGrafter"/>
</dbReference>
<evidence type="ECO:0000313" key="3">
    <source>
        <dbReference type="EMBL" id="QEL20794.1"/>
    </source>
</evidence>
<dbReference type="Gene3D" id="2.40.420.20">
    <property type="match status" value="1"/>
</dbReference>
<dbReference type="Gene3D" id="2.40.30.170">
    <property type="match status" value="1"/>
</dbReference>
<dbReference type="KEGG" id="lrs:PX52LOC_07912"/>
<sequence>MTRYLPFCILLAVGCGGKGPPVAPPEPPVVTVEHPMERELDTYFEFTGYLKAARELEVRAQVTGYLKVIKFKDGQIVRPGDVLYEIDPEPYEAALLNAKANLATSEASLKRGDADSLTARERQSLAKLEYDRQEKLKADGSASQQEYDKAKSELTAATSNFQAATAGRDSAAAARDAAKAALRKAEFDRNNCTIRLNASDITAPENVTMSTPPDQVQGRISRTLITEGNLVASGQTILCRVVSLNPVYAYWDLDEMTSLTYRRLIYDDKTLPDPRIHALKCWIGGKTDTGYPVEGYVNYVSPEIARGTATREVRGVFPNLDQRLSPGDSIRVKALAGPPARKVTIPEIAVGTRQQQKFVYVVVPKDGQDVAEFRPITTGPVRVINGVRLQVVETGLTPADKVVVNGLLRVRAGAAVKPTEQTSPVTPK</sequence>
<dbReference type="Proteomes" id="UP000324974">
    <property type="component" value="Chromosome"/>
</dbReference>
<reference evidence="4" key="1">
    <citation type="submission" date="2019-08" db="EMBL/GenBank/DDBJ databases">
        <title>Limnoglobus roseus gen. nov., sp. nov., a novel freshwater planctomycete with a giant genome from the family Gemmataceae.</title>
        <authorList>
            <person name="Kulichevskaya I.S."/>
            <person name="Naumoff D.G."/>
            <person name="Miroshnikov K."/>
            <person name="Ivanova A."/>
            <person name="Philippov D.A."/>
            <person name="Hakobyan A."/>
            <person name="Rijpstra I.C."/>
            <person name="Sinninghe Damste J.S."/>
            <person name="Liesack W."/>
            <person name="Dedysh S.N."/>
        </authorList>
    </citation>
    <scope>NUCLEOTIDE SEQUENCE [LARGE SCALE GENOMIC DNA]</scope>
    <source>
        <strain evidence="4">PX52</strain>
    </source>
</reference>
<evidence type="ECO:0000313" key="4">
    <source>
        <dbReference type="Proteomes" id="UP000324974"/>
    </source>
</evidence>
<dbReference type="Pfam" id="PF25917">
    <property type="entry name" value="BSH_RND"/>
    <property type="match status" value="1"/>
</dbReference>
<dbReference type="OrthoDB" id="9806939at2"/>
<dbReference type="PROSITE" id="PS51257">
    <property type="entry name" value="PROKAR_LIPOPROTEIN"/>
    <property type="match status" value="1"/>
</dbReference>
<dbReference type="PANTHER" id="PTHR30158">
    <property type="entry name" value="ACRA/E-RELATED COMPONENT OF DRUG EFFLUX TRANSPORTER"/>
    <property type="match status" value="1"/>
</dbReference>
<dbReference type="RefSeq" id="WP_149115050.1">
    <property type="nucleotide sequence ID" value="NZ_CP042425.1"/>
</dbReference>
<organism evidence="3 4">
    <name type="scientific">Limnoglobus roseus</name>
    <dbReference type="NCBI Taxonomy" id="2598579"/>
    <lineage>
        <taxon>Bacteria</taxon>
        <taxon>Pseudomonadati</taxon>
        <taxon>Planctomycetota</taxon>
        <taxon>Planctomycetia</taxon>
        <taxon>Gemmatales</taxon>
        <taxon>Gemmataceae</taxon>
        <taxon>Limnoglobus</taxon>
    </lineage>
</organism>
<comment type="similarity">
    <text evidence="1">Belongs to the membrane fusion protein (MFP) (TC 8.A.1) family.</text>
</comment>
<name>A0A5C1AU84_9BACT</name>
<evidence type="ECO:0000256" key="1">
    <source>
        <dbReference type="ARBA" id="ARBA00009477"/>
    </source>
</evidence>
<accession>A0A5C1AU84</accession>